<dbReference type="RefSeq" id="WP_013270234.1">
    <property type="nucleotide sequence ID" value="NC_014375.1"/>
</dbReference>
<dbReference type="InParanoid" id="D9QMX7"/>
<evidence type="ECO:0000256" key="1">
    <source>
        <dbReference type="SAM" id="SignalP"/>
    </source>
</evidence>
<dbReference type="HOGENOM" id="CLU_1615864_0_0_5"/>
<dbReference type="BioCyc" id="BSUB633149:G1GM8-2839-MONOMER"/>
<protein>
    <submittedName>
        <fullName evidence="2">Uncharacterized protein</fullName>
    </submittedName>
</protein>
<proteinExistence type="predicted"/>
<feature type="chain" id="PRO_5003127030" evidence="1">
    <location>
        <begin position="24"/>
        <end position="164"/>
    </location>
</feature>
<dbReference type="Proteomes" id="UP000002696">
    <property type="component" value="Chromosome"/>
</dbReference>
<evidence type="ECO:0000313" key="2">
    <source>
        <dbReference type="EMBL" id="ADL02133.1"/>
    </source>
</evidence>
<dbReference type="OrthoDB" id="7191640at2"/>
<keyword evidence="3" id="KW-1185">Reference proteome</keyword>
<name>D9QMX7_BRESC</name>
<organism evidence="2 3">
    <name type="scientific">Brevundimonas subvibrioides (strain ATCC 15264 / DSM 4735 / LMG 14903 / NBRC 16000 / CB 81)</name>
    <name type="common">Caulobacter subvibrioides</name>
    <dbReference type="NCBI Taxonomy" id="633149"/>
    <lineage>
        <taxon>Bacteria</taxon>
        <taxon>Pseudomonadati</taxon>
        <taxon>Pseudomonadota</taxon>
        <taxon>Alphaproteobacteria</taxon>
        <taxon>Caulobacterales</taxon>
        <taxon>Caulobacteraceae</taxon>
        <taxon>Brevundimonas</taxon>
    </lineage>
</organism>
<dbReference type="STRING" id="633149.Bresu_2826"/>
<dbReference type="KEGG" id="bsb:Bresu_2826"/>
<sequence>MRRLAFFAPLALVAGLAASPALAQSPQINVTVGGDLSREVRTLGQREVDRQIAQLTETVSRELEREGALQGAQINLVLTDLKPNRPTIEQANAKPGLSIIDSISIGGAAIEGEVVTADGQRRPVRFSRYSTSLADVIGYGTWYDAERAYDRLASNLASGRLVSR</sequence>
<dbReference type="AlphaFoldDB" id="D9QMX7"/>
<feature type="signal peptide" evidence="1">
    <location>
        <begin position="1"/>
        <end position="23"/>
    </location>
</feature>
<evidence type="ECO:0000313" key="3">
    <source>
        <dbReference type="Proteomes" id="UP000002696"/>
    </source>
</evidence>
<dbReference type="EMBL" id="CP002102">
    <property type="protein sequence ID" value="ADL02133.1"/>
    <property type="molecule type" value="Genomic_DNA"/>
</dbReference>
<reference evidence="3" key="1">
    <citation type="journal article" date="2011" name="J. Bacteriol.">
        <title>Genome sequences of eight morphologically diverse alphaproteobacteria.</title>
        <authorList>
            <consortium name="US DOE Joint Genome Institute"/>
            <person name="Brown P.J."/>
            <person name="Kysela D.T."/>
            <person name="Buechlein A."/>
            <person name="Hemmerich C."/>
            <person name="Brun Y.V."/>
        </authorList>
    </citation>
    <scope>NUCLEOTIDE SEQUENCE [LARGE SCALE GENOMIC DNA]</scope>
    <source>
        <strain evidence="3">ATCC 15264 / DSM 4735 / LMG 14903 / NBRC 16000 / CB 81</strain>
    </source>
</reference>
<dbReference type="eggNOG" id="ENOG50336WR">
    <property type="taxonomic scope" value="Bacteria"/>
</dbReference>
<accession>D9QMX7</accession>
<keyword evidence="1" id="KW-0732">Signal</keyword>
<gene>
    <name evidence="2" type="ordered locus">Bresu_2826</name>
</gene>